<accession>A0A9P6DU71</accession>
<evidence type="ECO:0000313" key="5">
    <source>
        <dbReference type="Proteomes" id="UP000886523"/>
    </source>
</evidence>
<reference evidence="4" key="1">
    <citation type="journal article" date="2020" name="Nat. Commun.">
        <title>Large-scale genome sequencing of mycorrhizal fungi provides insights into the early evolution of symbiotic traits.</title>
        <authorList>
            <person name="Miyauchi S."/>
            <person name="Kiss E."/>
            <person name="Kuo A."/>
            <person name="Drula E."/>
            <person name="Kohler A."/>
            <person name="Sanchez-Garcia M."/>
            <person name="Morin E."/>
            <person name="Andreopoulos B."/>
            <person name="Barry K.W."/>
            <person name="Bonito G."/>
            <person name="Buee M."/>
            <person name="Carver A."/>
            <person name="Chen C."/>
            <person name="Cichocki N."/>
            <person name="Clum A."/>
            <person name="Culley D."/>
            <person name="Crous P.W."/>
            <person name="Fauchery L."/>
            <person name="Girlanda M."/>
            <person name="Hayes R.D."/>
            <person name="Keri Z."/>
            <person name="LaButti K."/>
            <person name="Lipzen A."/>
            <person name="Lombard V."/>
            <person name="Magnuson J."/>
            <person name="Maillard F."/>
            <person name="Murat C."/>
            <person name="Nolan M."/>
            <person name="Ohm R.A."/>
            <person name="Pangilinan J."/>
            <person name="Pereira M.F."/>
            <person name="Perotto S."/>
            <person name="Peter M."/>
            <person name="Pfister S."/>
            <person name="Riley R."/>
            <person name="Sitrit Y."/>
            <person name="Stielow J.B."/>
            <person name="Szollosi G."/>
            <person name="Zifcakova L."/>
            <person name="Stursova M."/>
            <person name="Spatafora J.W."/>
            <person name="Tedersoo L."/>
            <person name="Vaario L.M."/>
            <person name="Yamada A."/>
            <person name="Yan M."/>
            <person name="Wang P."/>
            <person name="Xu J."/>
            <person name="Bruns T."/>
            <person name="Baldrian P."/>
            <person name="Vilgalys R."/>
            <person name="Dunand C."/>
            <person name="Henrissat B."/>
            <person name="Grigoriev I.V."/>
            <person name="Hibbett D."/>
            <person name="Nagy L.G."/>
            <person name="Martin F.M."/>
        </authorList>
    </citation>
    <scope>NUCLEOTIDE SEQUENCE</scope>
    <source>
        <strain evidence="4">UP504</strain>
    </source>
</reference>
<dbReference type="Gene3D" id="2.60.40.3960">
    <property type="entry name" value="Velvet domain"/>
    <property type="match status" value="1"/>
</dbReference>
<evidence type="ECO:0000256" key="2">
    <source>
        <dbReference type="SAM" id="MobiDB-lite"/>
    </source>
</evidence>
<protein>
    <submittedName>
        <fullName evidence="4">Uncharacterized protein</fullName>
    </submittedName>
</protein>
<feature type="region of interest" description="Disordered" evidence="2">
    <location>
        <begin position="166"/>
        <end position="187"/>
    </location>
</feature>
<keyword evidence="3" id="KW-0812">Transmembrane</keyword>
<evidence type="ECO:0000256" key="1">
    <source>
        <dbReference type="ARBA" id="ARBA00022969"/>
    </source>
</evidence>
<keyword evidence="3" id="KW-1133">Transmembrane helix</keyword>
<proteinExistence type="predicted"/>
<dbReference type="InterPro" id="IPR038491">
    <property type="entry name" value="Velvet_dom_sf"/>
</dbReference>
<name>A0A9P6DU71_9AGAM</name>
<dbReference type="AlphaFoldDB" id="A0A9P6DU71"/>
<keyword evidence="5" id="KW-1185">Reference proteome</keyword>
<dbReference type="GO" id="GO:0030435">
    <property type="term" value="P:sporulation resulting in formation of a cellular spore"/>
    <property type="evidence" value="ECO:0007669"/>
    <property type="project" value="UniProtKB-KW"/>
</dbReference>
<organism evidence="4 5">
    <name type="scientific">Hydnum rufescens UP504</name>
    <dbReference type="NCBI Taxonomy" id="1448309"/>
    <lineage>
        <taxon>Eukaryota</taxon>
        <taxon>Fungi</taxon>
        <taxon>Dikarya</taxon>
        <taxon>Basidiomycota</taxon>
        <taxon>Agaricomycotina</taxon>
        <taxon>Agaricomycetes</taxon>
        <taxon>Cantharellales</taxon>
        <taxon>Hydnaceae</taxon>
        <taxon>Hydnum</taxon>
    </lineage>
</organism>
<dbReference type="Proteomes" id="UP000886523">
    <property type="component" value="Unassembled WGS sequence"/>
</dbReference>
<feature type="transmembrane region" description="Helical" evidence="3">
    <location>
        <begin position="20"/>
        <end position="37"/>
    </location>
</feature>
<dbReference type="EMBL" id="MU128966">
    <property type="protein sequence ID" value="KAF9513967.1"/>
    <property type="molecule type" value="Genomic_DNA"/>
</dbReference>
<gene>
    <name evidence="4" type="ORF">BS47DRAFT_1392861</name>
</gene>
<comment type="caution">
    <text evidence="4">The sequence shown here is derived from an EMBL/GenBank/DDBJ whole genome shotgun (WGS) entry which is preliminary data.</text>
</comment>
<keyword evidence="3" id="KW-0472">Membrane</keyword>
<evidence type="ECO:0000256" key="3">
    <source>
        <dbReference type="SAM" id="Phobius"/>
    </source>
</evidence>
<dbReference type="OrthoDB" id="5599552at2759"/>
<evidence type="ECO:0000313" key="4">
    <source>
        <dbReference type="EMBL" id="KAF9513967.1"/>
    </source>
</evidence>
<sequence>MIVGGYHEWNNEVHGHTPSFLMMLNVLLNLIEYWLIIRQQPKAARMCGLGGKLIIAQSIPHRSFSFVLLNLIQWKARTLRADSPAASNSFLQNPYYFMYASSALLDSDNELHALKDGKTRCTTGSVVSSCYHLKDLENNGQALLTRLRFHPVIRYPAATVTPPARFLHPHNPPNPYRSHNHTDGPRGSAKGHFARTLCWVTLKVCPSHTPHSLQSS</sequence>
<dbReference type="PANTHER" id="PTHR33572:SF18">
    <property type="entry name" value="SPORE DEVELOPMENT REGULATOR VOSA"/>
    <property type="match status" value="1"/>
</dbReference>
<keyword evidence="1" id="KW-0749">Sporulation</keyword>
<dbReference type="PANTHER" id="PTHR33572">
    <property type="entry name" value="SPORE DEVELOPMENT REGULATOR VOSA"/>
    <property type="match status" value="1"/>
</dbReference>
<dbReference type="InterPro" id="IPR021740">
    <property type="entry name" value="Velvet"/>
</dbReference>